<feature type="transmembrane region" description="Helical" evidence="1">
    <location>
        <begin position="60"/>
        <end position="83"/>
    </location>
</feature>
<feature type="transmembrane region" description="Helical" evidence="1">
    <location>
        <begin position="12"/>
        <end position="30"/>
    </location>
</feature>
<organism evidence="2 3">
    <name type="scientific">Rothia endophytica</name>
    <dbReference type="NCBI Taxonomy" id="1324766"/>
    <lineage>
        <taxon>Bacteria</taxon>
        <taxon>Bacillati</taxon>
        <taxon>Actinomycetota</taxon>
        <taxon>Actinomycetes</taxon>
        <taxon>Micrococcales</taxon>
        <taxon>Micrococcaceae</taxon>
        <taxon>Rothia</taxon>
    </lineage>
</organism>
<comment type="caution">
    <text evidence="2">The sequence shown here is derived from an EMBL/GenBank/DDBJ whole genome shotgun (WGS) entry which is preliminary data.</text>
</comment>
<keyword evidence="1" id="KW-1133">Transmembrane helix</keyword>
<sequence length="207" mass="22115">MTSAAPSTSLRLFSAGTIALAVLTVLILPLGWGTKLFLLTVGVFCAVFIAVDAGGRGKIFAALITGALALYLALTVQRGLIFIEHAGTVGLVLGLALIVLPILGVWSIVREITFGARTQKLGEELARAGELPEDHLPRSASGRIDRAAADEQFTQYAGAVENDGSSWKNWFKLSLAYDASGDRKRARKSMRTAIDLYRGKTPQNLTV</sequence>
<gene>
    <name evidence="2" type="ORF">GCM10023352_13440</name>
</gene>
<keyword evidence="3" id="KW-1185">Reference proteome</keyword>
<feature type="transmembrane region" description="Helical" evidence="1">
    <location>
        <begin position="89"/>
        <end position="109"/>
    </location>
</feature>
<evidence type="ECO:0000313" key="3">
    <source>
        <dbReference type="Proteomes" id="UP001500187"/>
    </source>
</evidence>
<dbReference type="EMBL" id="BAABKP010000002">
    <property type="protein sequence ID" value="GAA4795520.1"/>
    <property type="molecule type" value="Genomic_DNA"/>
</dbReference>
<evidence type="ECO:0000256" key="1">
    <source>
        <dbReference type="SAM" id="Phobius"/>
    </source>
</evidence>
<reference evidence="3" key="1">
    <citation type="journal article" date="2019" name="Int. J. Syst. Evol. Microbiol.">
        <title>The Global Catalogue of Microorganisms (GCM) 10K type strain sequencing project: providing services to taxonomists for standard genome sequencing and annotation.</title>
        <authorList>
            <consortium name="The Broad Institute Genomics Platform"/>
            <consortium name="The Broad Institute Genome Sequencing Center for Infectious Disease"/>
            <person name="Wu L."/>
            <person name="Ma J."/>
        </authorList>
    </citation>
    <scope>NUCLEOTIDE SEQUENCE [LARGE SCALE GENOMIC DNA]</scope>
    <source>
        <strain evidence="3">JCM 18541</strain>
    </source>
</reference>
<dbReference type="RefSeq" id="WP_251380820.1">
    <property type="nucleotide sequence ID" value="NZ_BAABKP010000002.1"/>
</dbReference>
<dbReference type="Proteomes" id="UP001500187">
    <property type="component" value="Unassembled WGS sequence"/>
</dbReference>
<evidence type="ECO:0000313" key="2">
    <source>
        <dbReference type="EMBL" id="GAA4795520.1"/>
    </source>
</evidence>
<evidence type="ECO:0008006" key="4">
    <source>
        <dbReference type="Google" id="ProtNLM"/>
    </source>
</evidence>
<keyword evidence="1" id="KW-0812">Transmembrane</keyword>
<accession>A0ABP9BH18</accession>
<keyword evidence="1" id="KW-0472">Membrane</keyword>
<feature type="transmembrane region" description="Helical" evidence="1">
    <location>
        <begin position="36"/>
        <end position="53"/>
    </location>
</feature>
<name>A0ABP9BH18_9MICC</name>
<protein>
    <recommendedName>
        <fullName evidence="4">Tetratricopeptide repeat protein</fullName>
    </recommendedName>
</protein>
<proteinExistence type="predicted"/>